<feature type="chain" id="PRO_5021489312" evidence="2">
    <location>
        <begin position="31"/>
        <end position="278"/>
    </location>
</feature>
<sequence>MLAMESRRSSLFSCLFLFALLLSSPLAVLGSPLLTRQSSSLSKRIAEALSIDVAFLERRDVVVPKIISPTASSVWPVGSTQTVTWDTSDFPPYNQITNKLGRVILGRDTGDSLNLDIDHPLAQGFNITNGKVDIVVPNVPPRNDYLIVLMGDSGNTSPSFAITAISAGPGSTTSSSATSSTPSAAPTSTRPPTSSTPAVPETPTSTTVSDSVPTTAGEALVGDPSTTSTSSETPATTNTTPESSSTSTSQQVLGNSAMGIRSGRWMTVFGVVVAGILI</sequence>
<gene>
    <name evidence="3" type="ORF">FA13DRAFT_195214</name>
</gene>
<feature type="compositionally biased region" description="Low complexity" evidence="1">
    <location>
        <begin position="224"/>
        <end position="249"/>
    </location>
</feature>
<evidence type="ECO:0000313" key="4">
    <source>
        <dbReference type="Proteomes" id="UP000298030"/>
    </source>
</evidence>
<keyword evidence="2" id="KW-0732">Signal</keyword>
<proteinExistence type="predicted"/>
<dbReference type="EMBL" id="QPFP01000013">
    <property type="protein sequence ID" value="TEB33219.1"/>
    <property type="molecule type" value="Genomic_DNA"/>
</dbReference>
<feature type="region of interest" description="Disordered" evidence="1">
    <location>
        <begin position="168"/>
        <end position="252"/>
    </location>
</feature>
<accession>A0A4Y7TIA4</accession>
<evidence type="ECO:0000256" key="2">
    <source>
        <dbReference type="SAM" id="SignalP"/>
    </source>
</evidence>
<dbReference type="Proteomes" id="UP000298030">
    <property type="component" value="Unassembled WGS sequence"/>
</dbReference>
<protein>
    <submittedName>
        <fullName evidence="3">Uncharacterized protein</fullName>
    </submittedName>
</protein>
<organism evidence="3 4">
    <name type="scientific">Coprinellus micaceus</name>
    <name type="common">Glistening ink-cap mushroom</name>
    <name type="synonym">Coprinus micaceus</name>
    <dbReference type="NCBI Taxonomy" id="71717"/>
    <lineage>
        <taxon>Eukaryota</taxon>
        <taxon>Fungi</taxon>
        <taxon>Dikarya</taxon>
        <taxon>Basidiomycota</taxon>
        <taxon>Agaricomycotina</taxon>
        <taxon>Agaricomycetes</taxon>
        <taxon>Agaricomycetidae</taxon>
        <taxon>Agaricales</taxon>
        <taxon>Agaricineae</taxon>
        <taxon>Psathyrellaceae</taxon>
        <taxon>Coprinellus</taxon>
    </lineage>
</organism>
<dbReference type="OrthoDB" id="3199367at2759"/>
<feature type="compositionally biased region" description="Low complexity" evidence="1">
    <location>
        <begin position="168"/>
        <end position="215"/>
    </location>
</feature>
<dbReference type="STRING" id="71717.A0A4Y7TIA4"/>
<feature type="signal peptide" evidence="2">
    <location>
        <begin position="1"/>
        <end position="30"/>
    </location>
</feature>
<keyword evidence="4" id="KW-1185">Reference proteome</keyword>
<reference evidence="3 4" key="1">
    <citation type="journal article" date="2019" name="Nat. Ecol. Evol.">
        <title>Megaphylogeny resolves global patterns of mushroom evolution.</title>
        <authorList>
            <person name="Varga T."/>
            <person name="Krizsan K."/>
            <person name="Foldi C."/>
            <person name="Dima B."/>
            <person name="Sanchez-Garcia M."/>
            <person name="Sanchez-Ramirez S."/>
            <person name="Szollosi G.J."/>
            <person name="Szarkandi J.G."/>
            <person name="Papp V."/>
            <person name="Albert L."/>
            <person name="Andreopoulos W."/>
            <person name="Angelini C."/>
            <person name="Antonin V."/>
            <person name="Barry K.W."/>
            <person name="Bougher N.L."/>
            <person name="Buchanan P."/>
            <person name="Buyck B."/>
            <person name="Bense V."/>
            <person name="Catcheside P."/>
            <person name="Chovatia M."/>
            <person name="Cooper J."/>
            <person name="Damon W."/>
            <person name="Desjardin D."/>
            <person name="Finy P."/>
            <person name="Geml J."/>
            <person name="Haridas S."/>
            <person name="Hughes K."/>
            <person name="Justo A."/>
            <person name="Karasinski D."/>
            <person name="Kautmanova I."/>
            <person name="Kiss B."/>
            <person name="Kocsube S."/>
            <person name="Kotiranta H."/>
            <person name="LaButti K.M."/>
            <person name="Lechner B.E."/>
            <person name="Liimatainen K."/>
            <person name="Lipzen A."/>
            <person name="Lukacs Z."/>
            <person name="Mihaltcheva S."/>
            <person name="Morgado L.N."/>
            <person name="Niskanen T."/>
            <person name="Noordeloos M.E."/>
            <person name="Ohm R.A."/>
            <person name="Ortiz-Santana B."/>
            <person name="Ovrebo C."/>
            <person name="Racz N."/>
            <person name="Riley R."/>
            <person name="Savchenko A."/>
            <person name="Shiryaev A."/>
            <person name="Soop K."/>
            <person name="Spirin V."/>
            <person name="Szebenyi C."/>
            <person name="Tomsovsky M."/>
            <person name="Tulloss R.E."/>
            <person name="Uehling J."/>
            <person name="Grigoriev I.V."/>
            <person name="Vagvolgyi C."/>
            <person name="Papp T."/>
            <person name="Martin F.M."/>
            <person name="Miettinen O."/>
            <person name="Hibbett D.S."/>
            <person name="Nagy L.G."/>
        </authorList>
    </citation>
    <scope>NUCLEOTIDE SEQUENCE [LARGE SCALE GENOMIC DNA]</scope>
    <source>
        <strain evidence="3 4">FP101781</strain>
    </source>
</reference>
<comment type="caution">
    <text evidence="3">The sequence shown here is derived from an EMBL/GenBank/DDBJ whole genome shotgun (WGS) entry which is preliminary data.</text>
</comment>
<evidence type="ECO:0000256" key="1">
    <source>
        <dbReference type="SAM" id="MobiDB-lite"/>
    </source>
</evidence>
<name>A0A4Y7TIA4_COPMI</name>
<evidence type="ECO:0000313" key="3">
    <source>
        <dbReference type="EMBL" id="TEB33219.1"/>
    </source>
</evidence>
<dbReference type="AlphaFoldDB" id="A0A4Y7TIA4"/>